<name>A0A5J6V3N6_9MICO</name>
<proteinExistence type="predicted"/>
<dbReference type="KEGG" id="serw:FY030_03525"/>
<dbReference type="GO" id="GO:0003700">
    <property type="term" value="F:DNA-binding transcription factor activity"/>
    <property type="evidence" value="ECO:0007669"/>
    <property type="project" value="TreeGrafter"/>
</dbReference>
<protein>
    <submittedName>
        <fullName evidence="6">TetR family transcriptional regulator</fullName>
    </submittedName>
</protein>
<dbReference type="GO" id="GO:0000976">
    <property type="term" value="F:transcription cis-regulatory region binding"/>
    <property type="evidence" value="ECO:0007669"/>
    <property type="project" value="TreeGrafter"/>
</dbReference>
<dbReference type="RefSeq" id="WP_158060306.1">
    <property type="nucleotide sequence ID" value="NZ_CP044427.1"/>
</dbReference>
<dbReference type="PRINTS" id="PR00455">
    <property type="entry name" value="HTHTETR"/>
</dbReference>
<dbReference type="AlphaFoldDB" id="A0A5J6V3N6"/>
<dbReference type="InterPro" id="IPR009057">
    <property type="entry name" value="Homeodomain-like_sf"/>
</dbReference>
<accession>A0A5J6V3N6</accession>
<evidence type="ECO:0000313" key="7">
    <source>
        <dbReference type="Proteomes" id="UP000326546"/>
    </source>
</evidence>
<dbReference type="SUPFAM" id="SSF46689">
    <property type="entry name" value="Homeodomain-like"/>
    <property type="match status" value="1"/>
</dbReference>
<dbReference type="EMBL" id="CP044427">
    <property type="protein sequence ID" value="QFG67914.1"/>
    <property type="molecule type" value="Genomic_DNA"/>
</dbReference>
<feature type="domain" description="HTH tetR-type" evidence="5">
    <location>
        <begin position="7"/>
        <end position="67"/>
    </location>
</feature>
<dbReference type="PANTHER" id="PTHR30055:SF238">
    <property type="entry name" value="MYCOFACTOCIN BIOSYNTHESIS TRANSCRIPTIONAL REGULATOR MFTR-RELATED"/>
    <property type="match status" value="1"/>
</dbReference>
<dbReference type="PANTHER" id="PTHR30055">
    <property type="entry name" value="HTH-TYPE TRANSCRIPTIONAL REGULATOR RUTR"/>
    <property type="match status" value="1"/>
</dbReference>
<feature type="DNA-binding region" description="H-T-H motif" evidence="4">
    <location>
        <begin position="30"/>
        <end position="49"/>
    </location>
</feature>
<evidence type="ECO:0000256" key="1">
    <source>
        <dbReference type="ARBA" id="ARBA00023015"/>
    </source>
</evidence>
<reference evidence="6 7" key="1">
    <citation type="submission" date="2019-09" db="EMBL/GenBank/DDBJ databases">
        <title>Serinicoccus pratensis sp. nov., isolated from meadow soil.</title>
        <authorList>
            <person name="Zhang W."/>
        </authorList>
    </citation>
    <scope>NUCLEOTIDE SEQUENCE [LARGE SCALE GENOMIC DNA]</scope>
    <source>
        <strain evidence="6 7">W204</strain>
    </source>
</reference>
<evidence type="ECO:0000256" key="3">
    <source>
        <dbReference type="ARBA" id="ARBA00023163"/>
    </source>
</evidence>
<evidence type="ECO:0000256" key="4">
    <source>
        <dbReference type="PROSITE-ProRule" id="PRU00335"/>
    </source>
</evidence>
<keyword evidence="7" id="KW-1185">Reference proteome</keyword>
<dbReference type="Proteomes" id="UP000326546">
    <property type="component" value="Chromosome"/>
</dbReference>
<dbReference type="Pfam" id="PF00440">
    <property type="entry name" value="TetR_N"/>
    <property type="match status" value="1"/>
</dbReference>
<dbReference type="InterPro" id="IPR050109">
    <property type="entry name" value="HTH-type_TetR-like_transc_reg"/>
</dbReference>
<dbReference type="Pfam" id="PF17754">
    <property type="entry name" value="TetR_C_14"/>
    <property type="match status" value="1"/>
</dbReference>
<dbReference type="InterPro" id="IPR001647">
    <property type="entry name" value="HTH_TetR"/>
</dbReference>
<gene>
    <name evidence="6" type="ORF">FY030_03525</name>
</gene>
<evidence type="ECO:0000256" key="2">
    <source>
        <dbReference type="ARBA" id="ARBA00023125"/>
    </source>
</evidence>
<dbReference type="Gene3D" id="1.10.357.10">
    <property type="entry name" value="Tetracycline Repressor, domain 2"/>
    <property type="match status" value="1"/>
</dbReference>
<keyword evidence="2 4" id="KW-0238">DNA-binding</keyword>
<organism evidence="6 7">
    <name type="scientific">Ornithinimicrobium pratense</name>
    <dbReference type="NCBI Taxonomy" id="2593973"/>
    <lineage>
        <taxon>Bacteria</taxon>
        <taxon>Bacillati</taxon>
        <taxon>Actinomycetota</taxon>
        <taxon>Actinomycetes</taxon>
        <taxon>Micrococcales</taxon>
        <taxon>Ornithinimicrobiaceae</taxon>
        <taxon>Ornithinimicrobium</taxon>
    </lineage>
</organism>
<dbReference type="OrthoDB" id="956698at2"/>
<sequence length="185" mass="19750">MAPTKSERTRARIEQVALDLFEQRGFHQTTVAQIADAAGVAQMTFFRHFASKSGVLFDDPYDPVIAAAVAEQPSALDPLTRTARAVRTAWAGLPEPQESVVRRKVRIVAQTPSIASEMAGSNAATEASIVEVLREDGVEMLAARAAAAATMAAVTAAILEWAAHEDLVLGEALLVAIETLERRDG</sequence>
<evidence type="ECO:0000313" key="6">
    <source>
        <dbReference type="EMBL" id="QFG67914.1"/>
    </source>
</evidence>
<dbReference type="PROSITE" id="PS50977">
    <property type="entry name" value="HTH_TETR_2"/>
    <property type="match status" value="1"/>
</dbReference>
<keyword evidence="1" id="KW-0805">Transcription regulation</keyword>
<evidence type="ECO:0000259" key="5">
    <source>
        <dbReference type="PROSITE" id="PS50977"/>
    </source>
</evidence>
<dbReference type="InterPro" id="IPR041347">
    <property type="entry name" value="MftR_C"/>
</dbReference>
<keyword evidence="3" id="KW-0804">Transcription</keyword>
<dbReference type="Gene3D" id="1.10.10.60">
    <property type="entry name" value="Homeodomain-like"/>
    <property type="match status" value="1"/>
</dbReference>